<evidence type="ECO:0000256" key="1">
    <source>
        <dbReference type="ARBA" id="ARBA00007592"/>
    </source>
</evidence>
<dbReference type="SMART" id="SM01130">
    <property type="entry name" value="DHDPS"/>
    <property type="match status" value="1"/>
</dbReference>
<dbReference type="Pfam" id="PF00701">
    <property type="entry name" value="DHDPS"/>
    <property type="match status" value="1"/>
</dbReference>
<organism evidence="3 4">
    <name type="scientific">Raineyella antarctica</name>
    <dbReference type="NCBI Taxonomy" id="1577474"/>
    <lineage>
        <taxon>Bacteria</taxon>
        <taxon>Bacillati</taxon>
        <taxon>Actinomycetota</taxon>
        <taxon>Actinomycetes</taxon>
        <taxon>Propionibacteriales</taxon>
        <taxon>Propionibacteriaceae</taxon>
        <taxon>Raineyella</taxon>
    </lineage>
</organism>
<dbReference type="AlphaFoldDB" id="A0A1G6H1G3"/>
<dbReference type="PANTHER" id="PTHR12128:SF66">
    <property type="entry name" value="4-HYDROXY-2-OXOGLUTARATE ALDOLASE, MITOCHONDRIAL"/>
    <property type="match status" value="1"/>
</dbReference>
<keyword evidence="4" id="KW-1185">Reference proteome</keyword>
<dbReference type="InterPro" id="IPR013785">
    <property type="entry name" value="Aldolase_TIM"/>
</dbReference>
<reference evidence="3 4" key="1">
    <citation type="submission" date="2016-06" db="EMBL/GenBank/DDBJ databases">
        <authorList>
            <person name="Olsen C.W."/>
            <person name="Carey S."/>
            <person name="Hinshaw L."/>
            <person name="Karasin A.I."/>
        </authorList>
    </citation>
    <scope>NUCLEOTIDE SEQUENCE [LARGE SCALE GENOMIC DNA]</scope>
    <source>
        <strain evidence="3 4">LZ-22</strain>
    </source>
</reference>
<dbReference type="EMBL" id="FMYF01000006">
    <property type="protein sequence ID" value="SDB87994.1"/>
    <property type="molecule type" value="Genomic_DNA"/>
</dbReference>
<dbReference type="RefSeq" id="WP_092610326.1">
    <property type="nucleotide sequence ID" value="NZ_FMYF01000006.1"/>
</dbReference>
<gene>
    <name evidence="3" type="ORF">GA0111570_10626</name>
</gene>
<dbReference type="PANTHER" id="PTHR12128">
    <property type="entry name" value="DIHYDRODIPICOLINATE SYNTHASE"/>
    <property type="match status" value="1"/>
</dbReference>
<dbReference type="Gene3D" id="3.20.20.70">
    <property type="entry name" value="Aldolase class I"/>
    <property type="match status" value="1"/>
</dbReference>
<sequence>MDYQKNEAREWAREHLTGVSGVSNPSFTADLKKLNRNAIAHDINKIAELGYDYTLIMAETAITPEENAEFTAVAREASAGRTKLFFHAAFPSLEENIRAARLAEQAGADIALLSYPAQFWPTTEQQIYDYTKSFCDAVDMAVMLFPIPLWGFERVNPAGMSVALIRRMVDTIPNVVAIKAEQGYPQPIGIVEMMHHFKDDIVVNHPIENQCLPLMDVMDIQFSGTSNTQWMSDYYPKAFKLARSGQWEQAMESFWATMPARLANDSVGASYMPGISTLNRTSWKYQDWLAGFNGGALRHPMTRLPDKHMKALRAGLKAAGLPCTDDPDEAFMAGRIQA</sequence>
<evidence type="ECO:0000313" key="3">
    <source>
        <dbReference type="EMBL" id="SDB87994.1"/>
    </source>
</evidence>
<dbReference type="CDD" id="cd00408">
    <property type="entry name" value="DHDPS-like"/>
    <property type="match status" value="1"/>
</dbReference>
<accession>A0A1G6H1G3</accession>
<evidence type="ECO:0000256" key="2">
    <source>
        <dbReference type="ARBA" id="ARBA00023239"/>
    </source>
</evidence>
<protein>
    <submittedName>
        <fullName evidence="3">4-hydroxy-tetrahydrodipicolinate synthase</fullName>
    </submittedName>
</protein>
<proteinExistence type="inferred from homology"/>
<evidence type="ECO:0000313" key="4">
    <source>
        <dbReference type="Proteomes" id="UP000199086"/>
    </source>
</evidence>
<dbReference type="OrthoDB" id="9778880at2"/>
<keyword evidence="2" id="KW-0456">Lyase</keyword>
<name>A0A1G6H1G3_9ACTN</name>
<dbReference type="STRING" id="1577474.GA0111570_10626"/>
<dbReference type="InterPro" id="IPR002220">
    <property type="entry name" value="DapA-like"/>
</dbReference>
<comment type="similarity">
    <text evidence="1">Belongs to the DapA family.</text>
</comment>
<dbReference type="SUPFAM" id="SSF51569">
    <property type="entry name" value="Aldolase"/>
    <property type="match status" value="1"/>
</dbReference>
<dbReference type="GO" id="GO:0008840">
    <property type="term" value="F:4-hydroxy-tetrahydrodipicolinate synthase activity"/>
    <property type="evidence" value="ECO:0007669"/>
    <property type="project" value="TreeGrafter"/>
</dbReference>
<dbReference type="Proteomes" id="UP000199086">
    <property type="component" value="Unassembled WGS sequence"/>
</dbReference>